<protein>
    <submittedName>
        <fullName evidence="1">Uncharacterized protein</fullName>
    </submittedName>
</protein>
<gene>
    <name evidence="1" type="ORF">S01H4_56090</name>
</gene>
<reference evidence="1" key="1">
    <citation type="journal article" date="2014" name="Front. Microbiol.">
        <title>High frequency of phylogenetically diverse reductive dehalogenase-homologous genes in deep subseafloor sedimentary metagenomes.</title>
        <authorList>
            <person name="Kawai M."/>
            <person name="Futagami T."/>
            <person name="Toyoda A."/>
            <person name="Takaki Y."/>
            <person name="Nishi S."/>
            <person name="Hori S."/>
            <person name="Arai W."/>
            <person name="Tsubouchi T."/>
            <person name="Morono Y."/>
            <person name="Uchiyama I."/>
            <person name="Ito T."/>
            <person name="Fujiyama A."/>
            <person name="Inagaki F."/>
            <person name="Takami H."/>
        </authorList>
    </citation>
    <scope>NUCLEOTIDE SEQUENCE</scope>
    <source>
        <strain evidence="1">Expedition CK06-06</strain>
    </source>
</reference>
<sequence length="64" mass="7012">MTAQFATFCTAHPNIQVLCELYDAGDCPECKLDAVRSELDAIEYGDEYVREIVAKLKAAIGDGE</sequence>
<proteinExistence type="predicted"/>
<dbReference type="EMBL" id="BART01032464">
    <property type="protein sequence ID" value="GAH11207.1"/>
    <property type="molecule type" value="Genomic_DNA"/>
</dbReference>
<organism evidence="1">
    <name type="scientific">marine sediment metagenome</name>
    <dbReference type="NCBI Taxonomy" id="412755"/>
    <lineage>
        <taxon>unclassified sequences</taxon>
        <taxon>metagenomes</taxon>
        <taxon>ecological metagenomes</taxon>
    </lineage>
</organism>
<accession>X1CTS6</accession>
<name>X1CTS6_9ZZZZ</name>
<comment type="caution">
    <text evidence="1">The sequence shown here is derived from an EMBL/GenBank/DDBJ whole genome shotgun (WGS) entry which is preliminary data.</text>
</comment>
<evidence type="ECO:0000313" key="1">
    <source>
        <dbReference type="EMBL" id="GAH11207.1"/>
    </source>
</evidence>
<dbReference type="AlphaFoldDB" id="X1CTS6"/>